<dbReference type="Proteomes" id="UP001500897">
    <property type="component" value="Unassembled WGS sequence"/>
</dbReference>
<evidence type="ECO:0000313" key="6">
    <source>
        <dbReference type="EMBL" id="GAA2119329.1"/>
    </source>
</evidence>
<evidence type="ECO:0000256" key="2">
    <source>
        <dbReference type="ARBA" id="ARBA00022741"/>
    </source>
</evidence>
<sequence>MPRPDTDRVLIVIAIGNPDYRAYCLESVARRHSVALIDAVAPTWQLPHLRDHEVADPQDLDALRAAVARLAARHEIAGVLTWDEYCLVPAATIAADLHLPGPGAATAAACRDKSAGRAVWAADGVPSALSIHTASLAGATAAARRIGFPVVLKPTSNAGSIGVVKAEGFEDLAAAFACAERAAQDDGVLVEEYLSGPEISVECVTVHGITTPVAVTRKRLGPEPRFDEMGHTVTAEDPLLDQAGPIAAAALASLGVTRGISHVEMRLTPTGPRLIEANGRIGGDLIGHLVTLATGIDLPAVAADLALGRPVDLTATRRAAAGVRFVSPAISGTVLRAQARPELGNPAWLERLRWEREAGQQILLPTDGGTLHTARLAHLVATGATAAEVDERLDHAAALLDIRLAPTG</sequence>
<evidence type="ECO:0000256" key="3">
    <source>
        <dbReference type="ARBA" id="ARBA00022840"/>
    </source>
</evidence>
<evidence type="ECO:0000256" key="1">
    <source>
        <dbReference type="ARBA" id="ARBA00022598"/>
    </source>
</evidence>
<keyword evidence="1" id="KW-0436">Ligase</keyword>
<feature type="domain" description="ATP-grasp" evidence="5">
    <location>
        <begin position="117"/>
        <end position="307"/>
    </location>
</feature>
<evidence type="ECO:0000259" key="5">
    <source>
        <dbReference type="PROSITE" id="PS50975"/>
    </source>
</evidence>
<dbReference type="Gene3D" id="3.30.1490.20">
    <property type="entry name" value="ATP-grasp fold, A domain"/>
    <property type="match status" value="1"/>
</dbReference>
<dbReference type="SUPFAM" id="SSF56059">
    <property type="entry name" value="Glutathione synthetase ATP-binding domain-like"/>
    <property type="match status" value="1"/>
</dbReference>
<keyword evidence="3 4" id="KW-0067">ATP-binding</keyword>
<reference evidence="7" key="1">
    <citation type="journal article" date="2019" name="Int. J. Syst. Evol. Microbiol.">
        <title>The Global Catalogue of Microorganisms (GCM) 10K type strain sequencing project: providing services to taxonomists for standard genome sequencing and annotation.</title>
        <authorList>
            <consortium name="The Broad Institute Genomics Platform"/>
            <consortium name="The Broad Institute Genome Sequencing Center for Infectious Disease"/>
            <person name="Wu L."/>
            <person name="Ma J."/>
        </authorList>
    </citation>
    <scope>NUCLEOTIDE SEQUENCE [LARGE SCALE GENOMIC DNA]</scope>
    <source>
        <strain evidence="7">JCM 14559</strain>
    </source>
</reference>
<organism evidence="6 7">
    <name type="scientific">Kitasatospora saccharophila</name>
    <dbReference type="NCBI Taxonomy" id="407973"/>
    <lineage>
        <taxon>Bacteria</taxon>
        <taxon>Bacillati</taxon>
        <taxon>Actinomycetota</taxon>
        <taxon>Actinomycetes</taxon>
        <taxon>Kitasatosporales</taxon>
        <taxon>Streptomycetaceae</taxon>
        <taxon>Kitasatospora</taxon>
    </lineage>
</organism>
<accession>A0ABP5JKL0</accession>
<dbReference type="PANTHER" id="PTHR43585">
    <property type="entry name" value="FUMIPYRROLE BIOSYNTHESIS PROTEIN C"/>
    <property type="match status" value="1"/>
</dbReference>
<dbReference type="PROSITE" id="PS50975">
    <property type="entry name" value="ATP_GRASP"/>
    <property type="match status" value="1"/>
</dbReference>
<dbReference type="EMBL" id="BAAANS010000067">
    <property type="protein sequence ID" value="GAA2119329.1"/>
    <property type="molecule type" value="Genomic_DNA"/>
</dbReference>
<comment type="caution">
    <text evidence="6">The sequence shown here is derived from an EMBL/GenBank/DDBJ whole genome shotgun (WGS) entry which is preliminary data.</text>
</comment>
<dbReference type="InterPro" id="IPR011761">
    <property type="entry name" value="ATP-grasp"/>
</dbReference>
<name>A0ABP5JKL0_9ACTN</name>
<dbReference type="RefSeq" id="WP_344557765.1">
    <property type="nucleotide sequence ID" value="NZ_BAAANS010000067.1"/>
</dbReference>
<keyword evidence="2 4" id="KW-0547">Nucleotide-binding</keyword>
<evidence type="ECO:0000313" key="7">
    <source>
        <dbReference type="Proteomes" id="UP001500897"/>
    </source>
</evidence>
<dbReference type="Gene3D" id="3.30.470.20">
    <property type="entry name" value="ATP-grasp fold, B domain"/>
    <property type="match status" value="1"/>
</dbReference>
<dbReference type="Pfam" id="PF13535">
    <property type="entry name" value="ATP-grasp_4"/>
    <property type="match status" value="1"/>
</dbReference>
<dbReference type="SMART" id="SM01209">
    <property type="entry name" value="GARS_A"/>
    <property type="match status" value="1"/>
</dbReference>
<gene>
    <name evidence="6" type="ORF">GCM10009759_67320</name>
</gene>
<protein>
    <submittedName>
        <fullName evidence="6">ATP-grasp domain-containing protein</fullName>
    </submittedName>
</protein>
<dbReference type="InterPro" id="IPR052032">
    <property type="entry name" value="ATP-dep_AA_Ligase"/>
</dbReference>
<proteinExistence type="predicted"/>
<dbReference type="InterPro" id="IPR013815">
    <property type="entry name" value="ATP_grasp_subdomain_1"/>
</dbReference>
<keyword evidence="7" id="KW-1185">Reference proteome</keyword>
<dbReference type="PANTHER" id="PTHR43585:SF2">
    <property type="entry name" value="ATP-GRASP ENZYME FSQD"/>
    <property type="match status" value="1"/>
</dbReference>
<dbReference type="Gene3D" id="3.40.50.20">
    <property type="match status" value="1"/>
</dbReference>
<evidence type="ECO:0000256" key="4">
    <source>
        <dbReference type="PROSITE-ProRule" id="PRU00409"/>
    </source>
</evidence>